<dbReference type="OrthoDB" id="158357at2759"/>
<keyword evidence="12" id="KW-1185">Reference proteome</keyword>
<evidence type="ECO:0000256" key="1">
    <source>
        <dbReference type="ARBA" id="ARBA00012009"/>
    </source>
</evidence>
<reference evidence="11 12" key="1">
    <citation type="submission" date="2019-11" db="EMBL/GenBank/DDBJ databases">
        <title>Whole genome sequence of Oryza granulata.</title>
        <authorList>
            <person name="Li W."/>
        </authorList>
    </citation>
    <scope>NUCLEOTIDE SEQUENCE [LARGE SCALE GENOMIC DNA]</scope>
    <source>
        <strain evidence="12">cv. Menghai</strain>
        <tissue evidence="11">Leaf</tissue>
    </source>
</reference>
<dbReference type="CDD" id="cd17300">
    <property type="entry name" value="PIPKc_PIKfyve"/>
    <property type="match status" value="1"/>
</dbReference>
<keyword evidence="4 8" id="KW-0418">Kinase</keyword>
<feature type="region of interest" description="Disordered" evidence="9">
    <location>
        <begin position="20"/>
        <end position="66"/>
    </location>
</feature>
<dbReference type="SMART" id="SM00330">
    <property type="entry name" value="PIPKc"/>
    <property type="match status" value="1"/>
</dbReference>
<evidence type="ECO:0000256" key="3">
    <source>
        <dbReference type="ARBA" id="ARBA00022741"/>
    </source>
</evidence>
<dbReference type="EMBL" id="SPHZ02000009">
    <property type="protein sequence ID" value="KAF0899301.1"/>
    <property type="molecule type" value="Genomic_DNA"/>
</dbReference>
<dbReference type="EC" id="2.7.1.150" evidence="1"/>
<dbReference type="PANTHER" id="PTHR45748:SF14">
    <property type="entry name" value="1-PHOSPHATIDYLINOSITOL-3-PHOSPHATE 5-KINASE FAB1C-RELATED"/>
    <property type="match status" value="1"/>
</dbReference>
<dbReference type="Pfam" id="PF00118">
    <property type="entry name" value="Cpn60_TCP1"/>
    <property type="match status" value="1"/>
</dbReference>
<dbReference type="FunFam" id="3.30.810.10:FF:000001">
    <property type="entry name" value="1-phosphatidylinositol 3-phosphate 5-kinase FAB1"/>
    <property type="match status" value="1"/>
</dbReference>
<keyword evidence="2 8" id="KW-0808">Transferase</keyword>
<dbReference type="GO" id="GO:0010008">
    <property type="term" value="C:endosome membrane"/>
    <property type="evidence" value="ECO:0007669"/>
    <property type="project" value="TreeGrafter"/>
</dbReference>
<dbReference type="InterPro" id="IPR002498">
    <property type="entry name" value="PInositol-4-P-4/5-kinase_core"/>
</dbReference>
<evidence type="ECO:0000313" key="11">
    <source>
        <dbReference type="EMBL" id="KAF0899301.1"/>
    </source>
</evidence>
<evidence type="ECO:0000256" key="2">
    <source>
        <dbReference type="ARBA" id="ARBA00022679"/>
    </source>
</evidence>
<dbReference type="FunFam" id="3.30.800.10:FF:000010">
    <property type="entry name" value="Putative 1-phosphatidylinositol-3-phosphate 5-kinase FAB1C"/>
    <property type="match status" value="1"/>
</dbReference>
<comment type="caution">
    <text evidence="11">The sequence shown here is derived from an EMBL/GenBank/DDBJ whole genome shotgun (WGS) entry which is preliminary data.</text>
</comment>
<keyword evidence="3 8" id="KW-0547">Nucleotide-binding</keyword>
<dbReference type="FunFam" id="3.50.7.10:FF:000007">
    <property type="entry name" value="1-phosphatidylinositol 3-phosphate 5-kinase isoform X1"/>
    <property type="match status" value="1"/>
</dbReference>
<evidence type="ECO:0000259" key="10">
    <source>
        <dbReference type="PROSITE" id="PS51455"/>
    </source>
</evidence>
<name>A0A6G1CGX9_9ORYZ</name>
<evidence type="ECO:0000256" key="8">
    <source>
        <dbReference type="PROSITE-ProRule" id="PRU00781"/>
    </source>
</evidence>
<evidence type="ECO:0000256" key="6">
    <source>
        <dbReference type="ARBA" id="ARBA00023464"/>
    </source>
</evidence>
<dbReference type="Proteomes" id="UP000479710">
    <property type="component" value="Unassembled WGS sequence"/>
</dbReference>
<proteinExistence type="predicted"/>
<evidence type="ECO:0000256" key="7">
    <source>
        <dbReference type="ARBA" id="ARBA00077223"/>
    </source>
</evidence>
<evidence type="ECO:0000313" key="12">
    <source>
        <dbReference type="Proteomes" id="UP000479710"/>
    </source>
</evidence>
<dbReference type="InterPro" id="IPR027483">
    <property type="entry name" value="PInositol-4-P-4/5-kinase_C_sf"/>
</dbReference>
<dbReference type="GO" id="GO:0000285">
    <property type="term" value="F:1-phosphatidylinositol-3-phosphate 5-kinase activity"/>
    <property type="evidence" value="ECO:0007669"/>
    <property type="project" value="UniProtKB-EC"/>
</dbReference>
<dbReference type="SUPFAM" id="SSF52029">
    <property type="entry name" value="GroEL apical domain-like"/>
    <property type="match status" value="1"/>
</dbReference>
<dbReference type="GO" id="GO:0005524">
    <property type="term" value="F:ATP binding"/>
    <property type="evidence" value="ECO:0007669"/>
    <property type="project" value="UniProtKB-UniRule"/>
</dbReference>
<dbReference type="Gene3D" id="3.50.7.10">
    <property type="entry name" value="GroEL"/>
    <property type="match status" value="1"/>
</dbReference>
<organism evidence="11 12">
    <name type="scientific">Oryza meyeriana var. granulata</name>
    <dbReference type="NCBI Taxonomy" id="110450"/>
    <lineage>
        <taxon>Eukaryota</taxon>
        <taxon>Viridiplantae</taxon>
        <taxon>Streptophyta</taxon>
        <taxon>Embryophyta</taxon>
        <taxon>Tracheophyta</taxon>
        <taxon>Spermatophyta</taxon>
        <taxon>Magnoliopsida</taxon>
        <taxon>Liliopsida</taxon>
        <taxon>Poales</taxon>
        <taxon>Poaceae</taxon>
        <taxon>BOP clade</taxon>
        <taxon>Oryzoideae</taxon>
        <taxon>Oryzeae</taxon>
        <taxon>Oryzinae</taxon>
        <taxon>Oryza</taxon>
        <taxon>Oryza meyeriana</taxon>
    </lineage>
</organism>
<protein>
    <recommendedName>
        <fullName evidence="1">1-phosphatidylinositol-3-phosphate 5-kinase</fullName>
        <ecNumber evidence="1">2.7.1.150</ecNumber>
    </recommendedName>
    <alternativeName>
        <fullName evidence="7">Phosphatidylinositol 3-phosphate 5-kinase type III</fullName>
    </alternativeName>
</protein>
<dbReference type="InterPro" id="IPR002423">
    <property type="entry name" value="Cpn60/GroEL/TCP-1"/>
</dbReference>
<dbReference type="GO" id="GO:0046854">
    <property type="term" value="P:phosphatidylinositol phosphate biosynthetic process"/>
    <property type="evidence" value="ECO:0007669"/>
    <property type="project" value="TreeGrafter"/>
</dbReference>
<evidence type="ECO:0000256" key="9">
    <source>
        <dbReference type="SAM" id="MobiDB-lite"/>
    </source>
</evidence>
<gene>
    <name evidence="11" type="ORF">E2562_015947</name>
</gene>
<dbReference type="InterPro" id="IPR044769">
    <property type="entry name" value="PIKfyve_PIPKc"/>
</dbReference>
<dbReference type="InterPro" id="IPR027484">
    <property type="entry name" value="PInositol-4-P-5-kinase_N"/>
</dbReference>
<feature type="region of interest" description="Disordered" evidence="9">
    <location>
        <begin position="134"/>
        <end position="159"/>
    </location>
</feature>
<dbReference type="CDD" id="cd03334">
    <property type="entry name" value="Fab1_TCP"/>
    <property type="match status" value="1"/>
</dbReference>
<evidence type="ECO:0000256" key="5">
    <source>
        <dbReference type="ARBA" id="ARBA00022840"/>
    </source>
</evidence>
<dbReference type="Gene3D" id="3.30.810.10">
    <property type="entry name" value="2-Layer Sandwich"/>
    <property type="match status" value="1"/>
</dbReference>
<dbReference type="SUPFAM" id="SSF56104">
    <property type="entry name" value="SAICAR synthase-like"/>
    <property type="match status" value="1"/>
</dbReference>
<dbReference type="Gene3D" id="3.30.800.10">
    <property type="entry name" value="Phosphatidylinositol Phosphate Kinase II Beta"/>
    <property type="match status" value="1"/>
</dbReference>
<feature type="compositionally biased region" description="Low complexity" evidence="9">
    <location>
        <begin position="45"/>
        <end position="57"/>
    </location>
</feature>
<evidence type="ECO:0000256" key="4">
    <source>
        <dbReference type="ARBA" id="ARBA00022777"/>
    </source>
</evidence>
<dbReference type="PANTHER" id="PTHR45748">
    <property type="entry name" value="1-PHOSPHATIDYLINOSITOL 3-PHOSPHATE 5-KINASE-RELATED"/>
    <property type="match status" value="1"/>
</dbReference>
<dbReference type="PROSITE" id="PS51455">
    <property type="entry name" value="PIPK"/>
    <property type="match status" value="1"/>
</dbReference>
<feature type="domain" description="PIPK" evidence="10">
    <location>
        <begin position="1306"/>
        <end position="1624"/>
    </location>
</feature>
<dbReference type="InterPro" id="IPR027409">
    <property type="entry name" value="GroEL-like_apical_dom_sf"/>
</dbReference>
<sequence>MGVVDFSVLGAVQKFRSLIAGPTPPAAAAADEDARRASGPPSPATPTRSRSTAAASPMDTPPLLARSGGRRAIALRRQISSPQLLRCHAVRRGDGEEDDEPGVQFFTPGNDYLHDFSDTDSLSVSTPNGIIRSLTPSPLESPTWMVGQNDGSPTSKRNERISLDSLGCDTKLNYSFTDRSGGDMARYPVDFDANIWLPPPPEDEGDDAELRLFGFNDEDDEAGDSGKLLGLGSFSTNQIAGVHTITDIAHKEGLRNAVLGHFRALVAQLLKGECIDLENDNRSKSWLDIVSSLAWLAAGYVRPDTKKGGSMDPTDYVKVKCLASGDPSDSNLVRGVVCTKNVKHKRMVSEHVKAKLLIVGGALEYQKVTNKLASIDTILEQEKEHLRAIVAKIESRRPNVLLVEKSVSSYAQELLAKDISLVLNVKRPLLDRISRCSGAQIASSIDNIASARLGQCELFKVQKVPEFSSGKLTNRRSMKTLMFFEGCPRRLGCTVLLRGSCREELKKIKRVLQLAVFAAYHLSLETSFFADEGATLPRIPSRPMIVVTDRSDLSNDFAGSAGVGIPHGLKPVQGKRSEATAVNCMFEGKSISPNSLSLNEEGEGVISEHRESKIPVDHMNCHDHDSSHATDSCKGHKIFPCSLDHDSSTSVIVMQYQYLNDSTQLPITNDDRQGVVSGKKYQEVDHYGPKPHDDYLTGDVDGPNELSGEYFPSTDNHQSILVSLSSTCIPKSMLCERSQLFRIKFYGSFDKPLGRYLREDLFDQAYCCSSCKEPSESHVRCYTHQHGSLTISVRRLLSQKLPGERDGRIWMWHRCLKCEPKDGVPPATRRVIMSDAAWGLSFGKFLELSFSNHATANRIASCGHSLQRDCLRFYGYGNMVAFFRYSPVDILSVNLPPSVLDFNCHSRQDWMRRMAVEIYSKMESLHSEVYDFLHHNEKNVTSEDEPVKTGVQRQIIEMKDMLKMERNGYEILLLPVIRDSNHSVQVSIDILELNRLRRGLLLDAYIWDRRLCYIDSLFKTDSHVSNPSNLDILLEVRLKEWKADLLEGDKIVGKSTNLSHSSGSPRKSLLSREGCLNDTEYRMVETNSQVDLVNYPVDDAEDLDKVFRRFNREKEQPITKVMGMEPVERLPSLASIFSDKIDLAWTGSSELQNDHLQGCTKIDEHGSFNLPDNPSCGNAVIPVRIHSFDSKLALRQRERNGLAPTSLHLSSFRSAEYFGDLTSILKDPIPNIRRACSQRSPGAVEKLNVVLTRTLRYISPAAHMIEDGARLLLPQIGYEDDAVIAVYDDEPTSIVSYAMTSQEYVQQVTRKLNSSLSFLHLPNAIDSSHGLDGALLSQEDHLDSKGTHFKFSFDDESPLSEDKAKFSVICYFAKHFAALRKKCCPKDIDFIRSLSRCKRWNAQGGKSNVYFAKTLDERFIIKQVTRTELESFVEFAPQYFRYLMESLTSGSPTCLAKIVGLYQVNVKGLKGGREVKMDLMVMENLFFERKISRVYDLKGSLRSRYTSSESKVLLDSNLLEALHTKPIFLGSKAKRRLERAVWNDTSFLATVDVMDYSLLVGIDEEKKELVIGIIDYLRQYTWDKQLETWVKASGILGGPKNESPTVISPMQYKKRFRKAMSKYFLTVPDQWSS</sequence>
<accession>A0A6G1CGX9</accession>
<keyword evidence="5 8" id="KW-0067">ATP-binding</keyword>
<dbReference type="Pfam" id="PF01504">
    <property type="entry name" value="PIP5K"/>
    <property type="match status" value="1"/>
</dbReference>
<comment type="subunit">
    <text evidence="6">Component of the PI(3,5)P2 regulatory complex at least composed of ATG18, SAC/FIG4, FAB1 and VAC14.</text>
</comment>